<dbReference type="OMA" id="EHFDEYN"/>
<dbReference type="Pfam" id="PF00233">
    <property type="entry name" value="PDEase_I"/>
    <property type="match status" value="1"/>
</dbReference>
<evidence type="ECO:0000256" key="2">
    <source>
        <dbReference type="ARBA" id="ARBA00022801"/>
    </source>
</evidence>
<dbReference type="InterPro" id="IPR003607">
    <property type="entry name" value="HD/PDEase_dom"/>
</dbReference>
<feature type="binding site" evidence="5">
    <location>
        <position position="195"/>
    </location>
    <ligand>
        <name>Zn(2+)</name>
        <dbReference type="ChEBI" id="CHEBI:29105"/>
        <label>1</label>
    </ligand>
</feature>
<dbReference type="PROSITE" id="PS51845">
    <property type="entry name" value="PDEASE_I_2"/>
    <property type="match status" value="1"/>
</dbReference>
<dbReference type="InterPro" id="IPR002073">
    <property type="entry name" value="PDEase_catalytic_dom"/>
</dbReference>
<evidence type="ECO:0000313" key="8">
    <source>
        <dbReference type="Proteomes" id="UP000013827"/>
    </source>
</evidence>
<evidence type="ECO:0000256" key="4">
    <source>
        <dbReference type="PIRSR" id="PIRSR623088-2"/>
    </source>
</evidence>
<dbReference type="Gene3D" id="1.10.1300.10">
    <property type="entry name" value="3'5'-cyclic nucleotide phosphodiesterase, catalytic domain"/>
    <property type="match status" value="1"/>
</dbReference>
<dbReference type="Proteomes" id="UP000013827">
    <property type="component" value="Unassembled WGS sequence"/>
</dbReference>
<dbReference type="InterPro" id="IPR023088">
    <property type="entry name" value="PDEase"/>
</dbReference>
<feature type="binding site" evidence="5">
    <location>
        <position position="83"/>
    </location>
    <ligand>
        <name>Zn(2+)</name>
        <dbReference type="ChEBI" id="CHEBI:29105"/>
        <label>1</label>
    </ligand>
</feature>
<dbReference type="GO" id="GO:0004114">
    <property type="term" value="F:3',5'-cyclic-nucleotide phosphodiesterase activity"/>
    <property type="evidence" value="ECO:0007669"/>
    <property type="project" value="InterPro"/>
</dbReference>
<feature type="active site" description="Proton donor" evidence="3">
    <location>
        <position position="43"/>
    </location>
</feature>
<dbReference type="RefSeq" id="XP_005756633.1">
    <property type="nucleotide sequence ID" value="XM_005756576.1"/>
</dbReference>
<dbReference type="GO" id="GO:0046872">
    <property type="term" value="F:metal ion binding"/>
    <property type="evidence" value="ECO:0007669"/>
    <property type="project" value="UniProtKB-KW"/>
</dbReference>
<evidence type="ECO:0000259" key="6">
    <source>
        <dbReference type="PROSITE" id="PS51845"/>
    </source>
</evidence>
<proteinExistence type="predicted"/>
<evidence type="ECO:0000256" key="5">
    <source>
        <dbReference type="PIRSR" id="PIRSR623088-3"/>
    </source>
</evidence>
<dbReference type="PRINTS" id="PR00387">
    <property type="entry name" value="PDIESTERASE1"/>
</dbReference>
<evidence type="ECO:0000256" key="3">
    <source>
        <dbReference type="PIRSR" id="PIRSR623088-1"/>
    </source>
</evidence>
<feature type="binding site" evidence="5">
    <location>
        <position position="84"/>
    </location>
    <ligand>
        <name>Zn(2+)</name>
        <dbReference type="ChEBI" id="CHEBI:29105"/>
        <label>2</label>
    </ligand>
</feature>
<feature type="binding site" evidence="4">
    <location>
        <position position="246"/>
    </location>
    <ligand>
        <name>AMP</name>
        <dbReference type="ChEBI" id="CHEBI:456215"/>
    </ligand>
</feature>
<evidence type="ECO:0000256" key="1">
    <source>
        <dbReference type="ARBA" id="ARBA00022723"/>
    </source>
</evidence>
<dbReference type="STRING" id="2903.R1D648"/>
<dbReference type="PANTHER" id="PTHR11347">
    <property type="entry name" value="CYCLIC NUCLEOTIDE PHOSPHODIESTERASE"/>
    <property type="match status" value="1"/>
</dbReference>
<dbReference type="PaxDb" id="2903-EOD04204"/>
<dbReference type="EnsemblProtists" id="EOD04204">
    <property type="protein sequence ID" value="EOD04204"/>
    <property type="gene ID" value="EMIHUDRAFT_42215"/>
</dbReference>
<feature type="binding site" evidence="4">
    <location>
        <begin position="43"/>
        <end position="47"/>
    </location>
    <ligand>
        <name>AMP</name>
        <dbReference type="ChEBI" id="CHEBI:456215"/>
    </ligand>
</feature>
<dbReference type="SUPFAM" id="SSF109604">
    <property type="entry name" value="HD-domain/PDEase-like"/>
    <property type="match status" value="1"/>
</dbReference>
<keyword evidence="1 5" id="KW-0479">Metal-binding</keyword>
<organism evidence="7 8">
    <name type="scientific">Emiliania huxleyi (strain CCMP1516)</name>
    <dbReference type="NCBI Taxonomy" id="280463"/>
    <lineage>
        <taxon>Eukaryota</taxon>
        <taxon>Haptista</taxon>
        <taxon>Haptophyta</taxon>
        <taxon>Prymnesiophyceae</taxon>
        <taxon>Isochrysidales</taxon>
        <taxon>Noelaerhabdaceae</taxon>
        <taxon>Emiliania</taxon>
    </lineage>
</organism>
<feature type="binding site" evidence="5">
    <location>
        <position position="47"/>
    </location>
    <ligand>
        <name>Zn(2+)</name>
        <dbReference type="ChEBI" id="CHEBI:29105"/>
        <label>1</label>
    </ligand>
</feature>
<dbReference type="AlphaFoldDB" id="A0A0D3HYW9"/>
<name>A0A0D3HYW9_EMIH1</name>
<reference evidence="7" key="2">
    <citation type="submission" date="2024-10" db="UniProtKB">
        <authorList>
            <consortium name="EnsemblProtists"/>
        </authorList>
    </citation>
    <scope>IDENTIFICATION</scope>
</reference>
<dbReference type="eggNOG" id="KOG3688">
    <property type="taxonomic scope" value="Eukaryota"/>
</dbReference>
<feature type="binding site" evidence="5">
    <location>
        <position position="84"/>
    </location>
    <ligand>
        <name>Zn(2+)</name>
        <dbReference type="ChEBI" id="CHEBI:29105"/>
        <label>1</label>
    </ligand>
</feature>
<protein>
    <recommendedName>
        <fullName evidence="6">PDEase domain-containing protein</fullName>
    </recommendedName>
</protein>
<dbReference type="CDD" id="cd00077">
    <property type="entry name" value="HDc"/>
    <property type="match status" value="1"/>
</dbReference>
<feature type="binding site" evidence="4">
    <location>
        <position position="84"/>
    </location>
    <ligand>
        <name>AMP</name>
        <dbReference type="ChEBI" id="CHEBI:456215"/>
    </ligand>
</feature>
<dbReference type="GeneID" id="17250397"/>
<feature type="binding site" evidence="4">
    <location>
        <position position="195"/>
    </location>
    <ligand>
        <name>AMP</name>
        <dbReference type="ChEBI" id="CHEBI:456215"/>
    </ligand>
</feature>
<feature type="domain" description="PDEase" evidence="6">
    <location>
        <begin position="1"/>
        <end position="256"/>
    </location>
</feature>
<dbReference type="InterPro" id="IPR036971">
    <property type="entry name" value="PDEase_catalytic_dom_sf"/>
</dbReference>
<sequence>ILALLVVHFVQAYELDTRLGIDMPSLVRFVSKLQQGYHDVPFHNYVHACDVVHGAVFFLTQQQVRRHLSPLDMYALILAAAAHDHGHEGLSNAFYCNSGHELALRYNDASVLEMHHISSAWRLLALDGCDALMGLSSEQCGDLRQTMVEAVLGTDMKLHFDHLAKFKALSSSGAFDQPDRGGVRKLLTMCLHAADISNPCKPWRLSSRWAARVMTEFFLQGDREAEMGIPVSPFMDRERTDIAQAQAGFISVLIQP</sequence>
<accession>A0A0D3HYW9</accession>
<dbReference type="KEGG" id="ehx:EMIHUDRAFT_42215"/>
<dbReference type="GO" id="GO:0007165">
    <property type="term" value="P:signal transduction"/>
    <property type="evidence" value="ECO:0007669"/>
    <property type="project" value="InterPro"/>
</dbReference>
<reference evidence="8" key="1">
    <citation type="journal article" date="2013" name="Nature">
        <title>Pan genome of the phytoplankton Emiliania underpins its global distribution.</title>
        <authorList>
            <person name="Read B.A."/>
            <person name="Kegel J."/>
            <person name="Klute M.J."/>
            <person name="Kuo A."/>
            <person name="Lefebvre S.C."/>
            <person name="Maumus F."/>
            <person name="Mayer C."/>
            <person name="Miller J."/>
            <person name="Monier A."/>
            <person name="Salamov A."/>
            <person name="Young J."/>
            <person name="Aguilar M."/>
            <person name="Claverie J.M."/>
            <person name="Frickenhaus S."/>
            <person name="Gonzalez K."/>
            <person name="Herman E.K."/>
            <person name="Lin Y.C."/>
            <person name="Napier J."/>
            <person name="Ogata H."/>
            <person name="Sarno A.F."/>
            <person name="Shmutz J."/>
            <person name="Schroeder D."/>
            <person name="de Vargas C."/>
            <person name="Verret F."/>
            <person name="von Dassow P."/>
            <person name="Valentin K."/>
            <person name="Van de Peer Y."/>
            <person name="Wheeler G."/>
            <person name="Dacks J.B."/>
            <person name="Delwiche C.F."/>
            <person name="Dyhrman S.T."/>
            <person name="Glockner G."/>
            <person name="John U."/>
            <person name="Richards T."/>
            <person name="Worden A.Z."/>
            <person name="Zhang X."/>
            <person name="Grigoriev I.V."/>
            <person name="Allen A.E."/>
            <person name="Bidle K."/>
            <person name="Borodovsky M."/>
            <person name="Bowler C."/>
            <person name="Brownlee C."/>
            <person name="Cock J.M."/>
            <person name="Elias M."/>
            <person name="Gladyshev V.N."/>
            <person name="Groth M."/>
            <person name="Guda C."/>
            <person name="Hadaegh A."/>
            <person name="Iglesias-Rodriguez M.D."/>
            <person name="Jenkins J."/>
            <person name="Jones B.M."/>
            <person name="Lawson T."/>
            <person name="Leese F."/>
            <person name="Lindquist E."/>
            <person name="Lobanov A."/>
            <person name="Lomsadze A."/>
            <person name="Malik S.B."/>
            <person name="Marsh M.E."/>
            <person name="Mackinder L."/>
            <person name="Mock T."/>
            <person name="Mueller-Roeber B."/>
            <person name="Pagarete A."/>
            <person name="Parker M."/>
            <person name="Probert I."/>
            <person name="Quesneville H."/>
            <person name="Raines C."/>
            <person name="Rensing S.A."/>
            <person name="Riano-Pachon D.M."/>
            <person name="Richier S."/>
            <person name="Rokitta S."/>
            <person name="Shiraiwa Y."/>
            <person name="Soanes D.M."/>
            <person name="van der Giezen M."/>
            <person name="Wahlund T.M."/>
            <person name="Williams B."/>
            <person name="Wilson W."/>
            <person name="Wolfe G."/>
            <person name="Wurch L.L."/>
        </authorList>
    </citation>
    <scope>NUCLEOTIDE SEQUENCE</scope>
</reference>
<dbReference type="HOGENOM" id="CLU_005940_6_3_1"/>
<evidence type="ECO:0000313" key="7">
    <source>
        <dbReference type="EnsemblProtists" id="EOD04204"/>
    </source>
</evidence>
<keyword evidence="2" id="KW-0378">Hydrolase</keyword>
<keyword evidence="8" id="KW-1185">Reference proteome</keyword>